<dbReference type="InterPro" id="IPR040454">
    <property type="entry name" value="TF_IIIC_Tfc1/Sfc1"/>
</dbReference>
<keyword evidence="3" id="KW-0804">Transcription</keyword>
<dbReference type="InterPro" id="IPR019136">
    <property type="entry name" value="TF_IIIC_su-5_HTH"/>
</dbReference>
<feature type="region of interest" description="Disordered" evidence="5">
    <location>
        <begin position="195"/>
        <end position="309"/>
    </location>
</feature>
<gene>
    <name evidence="9" type="primary">LOC34619723</name>
</gene>
<dbReference type="Proteomes" id="UP000515125">
    <property type="component" value="Unplaced"/>
</dbReference>
<dbReference type="GO" id="GO:0006384">
    <property type="term" value="P:transcription initiation at RNA polymerase III promoter"/>
    <property type="evidence" value="ECO:0007669"/>
    <property type="project" value="InterPro"/>
</dbReference>
<dbReference type="GO" id="GO:0001002">
    <property type="term" value="F:RNA polymerase III type 1 promoter sequence-specific DNA binding"/>
    <property type="evidence" value="ECO:0007669"/>
    <property type="project" value="TreeGrafter"/>
</dbReference>
<keyword evidence="8" id="KW-1185">Reference proteome</keyword>
<dbReference type="RefSeq" id="XP_026192086.1">
    <property type="nucleotide sequence ID" value="XM_026336301.1"/>
</dbReference>
<dbReference type="GO" id="GO:0000127">
    <property type="term" value="C:transcription factor TFIIIC complex"/>
    <property type="evidence" value="ECO:0007669"/>
    <property type="project" value="InterPro"/>
</dbReference>
<name>A0A6P6RW30_9EIME</name>
<protein>
    <submittedName>
        <fullName evidence="9">Uncharacterized protein LOC34619723</fullName>
    </submittedName>
</protein>
<reference evidence="9" key="1">
    <citation type="submission" date="2025-08" db="UniProtKB">
        <authorList>
            <consortium name="RefSeq"/>
        </authorList>
    </citation>
    <scope>IDENTIFICATION</scope>
</reference>
<dbReference type="Pfam" id="PF17682">
    <property type="entry name" value="Tau95_N"/>
    <property type="match status" value="1"/>
</dbReference>
<feature type="compositionally biased region" description="Basic and acidic residues" evidence="5">
    <location>
        <begin position="207"/>
        <end position="217"/>
    </location>
</feature>
<feature type="domain" description="Transcription factor IIIC subunit Tfc1/Sfc1 triple barrel" evidence="7">
    <location>
        <begin position="41"/>
        <end position="137"/>
    </location>
</feature>
<keyword evidence="2" id="KW-0238">DNA-binding</keyword>
<evidence type="ECO:0000256" key="4">
    <source>
        <dbReference type="ARBA" id="ARBA00023242"/>
    </source>
</evidence>
<comment type="subcellular location">
    <subcellularLocation>
        <location evidence="1">Nucleus</location>
    </subcellularLocation>
</comment>
<evidence type="ECO:0000259" key="7">
    <source>
        <dbReference type="Pfam" id="PF17682"/>
    </source>
</evidence>
<accession>A0A6P6RW30</accession>
<feature type="compositionally biased region" description="Low complexity" evidence="5">
    <location>
        <begin position="390"/>
        <end position="399"/>
    </location>
</feature>
<sequence length="614" mass="64828">MPEHSQSAPEAGPPTPSIGTEAATHALPGRLFDIPDVTLAAVEIPGKIKHPSTALRILGGADAASRALVSNGRGGDTLLLRLGSGSSSSSSWGNIAASRQTTAGIVLRRRVRKSGRVELEVLGRVNQKHVFNGLADLYFIPPPEYRSGETLEAQVVAEAQRACSSSSSSSSSLETVPYIPPPFFFRGQGPFAYKVEAPPPPKFDAAPPERHSVEKQQKRQRVQQQELPQRQEEDHQRMALTPDAQALETESTEVRTKAALAPPSSRAGGDPGETTAAKTAARDPSSSHFSAPGKADAADDSPSAMSGEDEVCLSAAAKAAAARAAAAQAQRAPRFIPSLPAAGSAAASTALQKEATVSAEIPTAASGAAAAPGVTGRMESRRNCTEADRTAAAAAGDATQGSSKASATPNPSEGARDEAADAAAALFWPSQTVCATGSNNSSNSKEESAAFNAVGRIGDERLPEAPPPAAAKAFADRELVKSLEELLQKQPVWLRPSLDAQLPPTYTAWRKKPAFAKTCFLFADGPFRGCLCRLGYDPRTDPHSRHYQTIDFRDPYFRTANWKATAAIGGQLPSAGQQQRGWLHKDTLKTLRALMALKSKRMRSGEVDQPLQQQ</sequence>
<feature type="compositionally biased region" description="Polar residues" evidence="5">
    <location>
        <begin position="400"/>
        <end position="411"/>
    </location>
</feature>
<dbReference type="PANTHER" id="PTHR13230">
    <property type="entry name" value="GENERAL TRANSCRIPTION FACTOR IIIC, POLYPEPTIDE 5"/>
    <property type="match status" value="1"/>
</dbReference>
<dbReference type="InterPro" id="IPR041499">
    <property type="entry name" value="Tfc1/Sfc1_N"/>
</dbReference>
<organism evidence="8 9">
    <name type="scientific">Cyclospora cayetanensis</name>
    <dbReference type="NCBI Taxonomy" id="88456"/>
    <lineage>
        <taxon>Eukaryota</taxon>
        <taxon>Sar</taxon>
        <taxon>Alveolata</taxon>
        <taxon>Apicomplexa</taxon>
        <taxon>Conoidasida</taxon>
        <taxon>Coccidia</taxon>
        <taxon>Eucoccidiorida</taxon>
        <taxon>Eimeriorina</taxon>
        <taxon>Eimeriidae</taxon>
        <taxon>Cyclospora</taxon>
    </lineage>
</organism>
<dbReference type="GeneID" id="34619723"/>
<feature type="region of interest" description="Disordered" evidence="5">
    <location>
        <begin position="1"/>
        <end position="21"/>
    </location>
</feature>
<evidence type="ECO:0000313" key="8">
    <source>
        <dbReference type="Proteomes" id="UP000515125"/>
    </source>
</evidence>
<feature type="compositionally biased region" description="Low complexity" evidence="5">
    <location>
        <begin position="341"/>
        <end position="350"/>
    </location>
</feature>
<dbReference type="PANTHER" id="PTHR13230:SF5">
    <property type="entry name" value="GENERAL TRANSCRIPTION FACTOR 3C POLYPEPTIDE 5"/>
    <property type="match status" value="1"/>
</dbReference>
<proteinExistence type="predicted"/>
<keyword evidence="4" id="KW-0539">Nucleus</keyword>
<evidence type="ECO:0000256" key="5">
    <source>
        <dbReference type="SAM" id="MobiDB-lite"/>
    </source>
</evidence>
<feature type="region of interest" description="Disordered" evidence="5">
    <location>
        <begin position="341"/>
        <end position="419"/>
    </location>
</feature>
<evidence type="ECO:0000256" key="2">
    <source>
        <dbReference type="ARBA" id="ARBA00023125"/>
    </source>
</evidence>
<evidence type="ECO:0000259" key="6">
    <source>
        <dbReference type="Pfam" id="PF09734"/>
    </source>
</evidence>
<evidence type="ECO:0000256" key="1">
    <source>
        <dbReference type="ARBA" id="ARBA00004123"/>
    </source>
</evidence>
<feature type="domain" description="Transcription factor IIIC subunit 5 HTH" evidence="6">
    <location>
        <begin position="435"/>
        <end position="553"/>
    </location>
</feature>
<evidence type="ECO:0000313" key="9">
    <source>
        <dbReference type="RefSeq" id="XP_026192086.1"/>
    </source>
</evidence>
<dbReference type="Pfam" id="PF09734">
    <property type="entry name" value="Tau95"/>
    <property type="match status" value="1"/>
</dbReference>
<dbReference type="OrthoDB" id="5598268at2759"/>
<dbReference type="GO" id="GO:0005634">
    <property type="term" value="C:nucleus"/>
    <property type="evidence" value="ECO:0007669"/>
    <property type="project" value="UniProtKB-SubCell"/>
</dbReference>
<dbReference type="InterPro" id="IPR042536">
    <property type="entry name" value="TFIIIC_tauA_Sfc1"/>
</dbReference>
<evidence type="ECO:0000256" key="3">
    <source>
        <dbReference type="ARBA" id="ARBA00023163"/>
    </source>
</evidence>
<feature type="compositionally biased region" description="Low complexity" evidence="5">
    <location>
        <begin position="290"/>
        <end position="304"/>
    </location>
</feature>
<dbReference type="GO" id="GO:0001003">
    <property type="term" value="F:RNA polymerase III type 2 promoter sequence-specific DNA binding"/>
    <property type="evidence" value="ECO:0007669"/>
    <property type="project" value="TreeGrafter"/>
</dbReference>
<dbReference type="AlphaFoldDB" id="A0A6P6RW30"/>
<dbReference type="Gene3D" id="3.30.200.160">
    <property type="entry name" value="TFIIIC, subcomplex tauA, subunit Sfc1, barrel domain"/>
    <property type="match status" value="1"/>
</dbReference>
<feature type="compositionally biased region" description="Basic and acidic residues" evidence="5">
    <location>
        <begin position="378"/>
        <end position="389"/>
    </location>
</feature>